<name>A0ABR7QB28_9FLAO</name>
<keyword evidence="2" id="KW-1185">Reference proteome</keyword>
<comment type="caution">
    <text evidence="1">The sequence shown here is derived from an EMBL/GenBank/DDBJ whole genome shotgun (WGS) entry which is preliminary data.</text>
</comment>
<sequence>MSTSTLILDPRTNGTAEFTPDSYPTDVTLVFEAQGETEAFYGYSSIYGGMPTTPIKPGQSSVTVGTGSLLISYKVISGTARILWQEIS</sequence>
<organism evidence="1 2">
    <name type="scientific">Kordia aestuariivivens</name>
    <dbReference type="NCBI Taxonomy" id="2759037"/>
    <lineage>
        <taxon>Bacteria</taxon>
        <taxon>Pseudomonadati</taxon>
        <taxon>Bacteroidota</taxon>
        <taxon>Flavobacteriia</taxon>
        <taxon>Flavobacteriales</taxon>
        <taxon>Flavobacteriaceae</taxon>
        <taxon>Kordia</taxon>
    </lineage>
</organism>
<reference evidence="1 2" key="1">
    <citation type="submission" date="2020-07" db="EMBL/GenBank/DDBJ databases">
        <title>Description of Kordia aestuariivivens sp. nov., isolated from a tidal flat.</title>
        <authorList>
            <person name="Park S."/>
            <person name="Yoon J.-H."/>
        </authorList>
    </citation>
    <scope>NUCLEOTIDE SEQUENCE [LARGE SCALE GENOMIC DNA]</scope>
    <source>
        <strain evidence="1 2">YSTF-M3</strain>
    </source>
</reference>
<dbReference type="Proteomes" id="UP000619238">
    <property type="component" value="Unassembled WGS sequence"/>
</dbReference>
<dbReference type="RefSeq" id="WP_187562797.1">
    <property type="nucleotide sequence ID" value="NZ_JACGWS010000008.1"/>
</dbReference>
<proteinExistence type="predicted"/>
<protein>
    <submittedName>
        <fullName evidence="1">Uncharacterized protein</fullName>
    </submittedName>
</protein>
<dbReference type="EMBL" id="JACGWS010000008">
    <property type="protein sequence ID" value="MBC8755750.1"/>
    <property type="molecule type" value="Genomic_DNA"/>
</dbReference>
<gene>
    <name evidence="1" type="ORF">H2O64_13825</name>
</gene>
<accession>A0ABR7QB28</accession>
<evidence type="ECO:0000313" key="1">
    <source>
        <dbReference type="EMBL" id="MBC8755750.1"/>
    </source>
</evidence>
<evidence type="ECO:0000313" key="2">
    <source>
        <dbReference type="Proteomes" id="UP000619238"/>
    </source>
</evidence>